<dbReference type="EMBL" id="BTSX01000005">
    <property type="protein sequence ID" value="GMS98562.1"/>
    <property type="molecule type" value="Genomic_DNA"/>
</dbReference>
<comment type="caution">
    <text evidence="1">The sequence shown here is derived from an EMBL/GenBank/DDBJ whole genome shotgun (WGS) entry which is preliminary data.</text>
</comment>
<accession>A0AAV5TW19</accession>
<keyword evidence="3" id="KW-1185">Reference proteome</keyword>
<protein>
    <recommendedName>
        <fullName evidence="4">EGF-like domain-containing protein</fullName>
    </recommendedName>
</protein>
<evidence type="ECO:0008006" key="4">
    <source>
        <dbReference type="Google" id="ProtNLM"/>
    </source>
</evidence>
<reference evidence="1" key="1">
    <citation type="submission" date="2023-10" db="EMBL/GenBank/DDBJ databases">
        <title>Genome assembly of Pristionchus species.</title>
        <authorList>
            <person name="Yoshida K."/>
            <person name="Sommer R.J."/>
        </authorList>
    </citation>
    <scope>NUCLEOTIDE SEQUENCE</scope>
    <source>
        <strain evidence="1">RS0144</strain>
    </source>
</reference>
<sequence>IRVLSRISNRRRNTQKEGMRPFSPLATVSCLALATISAALKEWPPRSPNCNYNGRLVNGTCDCNRMFTGETCDELVSVDLRWQMKIALSSFHT</sequence>
<gene>
    <name evidence="1" type="ORF">PENTCL1PPCAC_20737</name>
    <name evidence="2" type="ORF">PENTCL1PPCAC_20743</name>
</gene>
<evidence type="ECO:0000313" key="2">
    <source>
        <dbReference type="EMBL" id="GMS98568.1"/>
    </source>
</evidence>
<feature type="non-terminal residue" evidence="1">
    <location>
        <position position="1"/>
    </location>
</feature>
<dbReference type="Gene3D" id="2.10.25.10">
    <property type="entry name" value="Laminin"/>
    <property type="match status" value="1"/>
</dbReference>
<organism evidence="1 3">
    <name type="scientific">Pristionchus entomophagus</name>
    <dbReference type="NCBI Taxonomy" id="358040"/>
    <lineage>
        <taxon>Eukaryota</taxon>
        <taxon>Metazoa</taxon>
        <taxon>Ecdysozoa</taxon>
        <taxon>Nematoda</taxon>
        <taxon>Chromadorea</taxon>
        <taxon>Rhabditida</taxon>
        <taxon>Rhabditina</taxon>
        <taxon>Diplogasteromorpha</taxon>
        <taxon>Diplogasteroidea</taxon>
        <taxon>Neodiplogasteridae</taxon>
        <taxon>Pristionchus</taxon>
    </lineage>
</organism>
<dbReference type="AlphaFoldDB" id="A0AAV5TW19"/>
<dbReference type="Pfam" id="PF23106">
    <property type="entry name" value="EGF_Teneurin"/>
    <property type="match status" value="1"/>
</dbReference>
<feature type="non-terminal residue" evidence="1">
    <location>
        <position position="93"/>
    </location>
</feature>
<evidence type="ECO:0000313" key="1">
    <source>
        <dbReference type="EMBL" id="GMS98562.1"/>
    </source>
</evidence>
<dbReference type="Proteomes" id="UP001432027">
    <property type="component" value="Unassembled WGS sequence"/>
</dbReference>
<dbReference type="EMBL" id="BTSX01000005">
    <property type="protein sequence ID" value="GMS98568.1"/>
    <property type="molecule type" value="Genomic_DNA"/>
</dbReference>
<evidence type="ECO:0000313" key="3">
    <source>
        <dbReference type="Proteomes" id="UP001432027"/>
    </source>
</evidence>
<name>A0AAV5TW19_9BILA</name>
<proteinExistence type="predicted"/>